<comment type="similarity">
    <text evidence="1">Belongs to the acyl coenzyme A hydrolase family.</text>
</comment>
<name>S8ARM8_PENO1</name>
<proteinExistence type="inferred from homology"/>
<evidence type="ECO:0000259" key="6">
    <source>
        <dbReference type="PROSITE" id="PS51770"/>
    </source>
</evidence>
<dbReference type="CDD" id="cd03442">
    <property type="entry name" value="BFIT_BACH"/>
    <property type="match status" value="2"/>
</dbReference>
<dbReference type="GO" id="GO:0005739">
    <property type="term" value="C:mitochondrion"/>
    <property type="evidence" value="ECO:0007669"/>
    <property type="project" value="TreeGrafter"/>
</dbReference>
<evidence type="ECO:0000313" key="8">
    <source>
        <dbReference type="Proteomes" id="UP000019376"/>
    </source>
</evidence>
<evidence type="ECO:0000256" key="1">
    <source>
        <dbReference type="ARBA" id="ARBA00010458"/>
    </source>
</evidence>
<evidence type="ECO:0000256" key="3">
    <source>
        <dbReference type="ARBA" id="ARBA00022801"/>
    </source>
</evidence>
<dbReference type="InterPro" id="IPR029069">
    <property type="entry name" value="HotDog_dom_sf"/>
</dbReference>
<dbReference type="PROSITE" id="PS51770">
    <property type="entry name" value="HOTDOG_ACOT"/>
    <property type="match status" value="2"/>
</dbReference>
<dbReference type="STRING" id="933388.S8ARM8"/>
<dbReference type="AlphaFoldDB" id="S8ARM8"/>
<dbReference type="EMBL" id="KB644411">
    <property type="protein sequence ID" value="EPS28673.1"/>
    <property type="molecule type" value="Genomic_DNA"/>
</dbReference>
<keyword evidence="8" id="KW-1185">Reference proteome</keyword>
<dbReference type="Proteomes" id="UP000019376">
    <property type="component" value="Unassembled WGS sequence"/>
</dbReference>
<dbReference type="GO" id="GO:0006637">
    <property type="term" value="P:acyl-CoA metabolic process"/>
    <property type="evidence" value="ECO:0007669"/>
    <property type="project" value="TreeGrafter"/>
</dbReference>
<reference evidence="7 8" key="1">
    <citation type="journal article" date="2013" name="PLoS ONE">
        <title>Genomic and secretomic analyses reveal unique features of the lignocellulolytic enzyme system of Penicillium decumbens.</title>
        <authorList>
            <person name="Liu G."/>
            <person name="Zhang L."/>
            <person name="Wei X."/>
            <person name="Zou G."/>
            <person name="Qin Y."/>
            <person name="Ma L."/>
            <person name="Li J."/>
            <person name="Zheng H."/>
            <person name="Wang S."/>
            <person name="Wang C."/>
            <person name="Xun L."/>
            <person name="Zhao G.-P."/>
            <person name="Zhou Z."/>
            <person name="Qu Y."/>
        </authorList>
    </citation>
    <scope>NUCLEOTIDE SEQUENCE [LARGE SCALE GENOMIC DNA]</scope>
    <source>
        <strain evidence="8">114-2 / CGMCC 5302</strain>
    </source>
</reference>
<dbReference type="SUPFAM" id="SSF54637">
    <property type="entry name" value="Thioesterase/thiol ester dehydrase-isomerase"/>
    <property type="match status" value="2"/>
</dbReference>
<dbReference type="HOGENOM" id="CLU_032862_1_0_1"/>
<dbReference type="FunFam" id="3.10.129.10:FF:000038">
    <property type="entry name" value="Acyl-CoA thioester hydrolase"/>
    <property type="match status" value="1"/>
</dbReference>
<dbReference type="Gene3D" id="3.10.129.10">
    <property type="entry name" value="Hotdog Thioesterase"/>
    <property type="match status" value="2"/>
</dbReference>
<dbReference type="PANTHER" id="PTHR12655">
    <property type="entry name" value="ACYL-COA THIOESTERASE"/>
    <property type="match status" value="1"/>
</dbReference>
<feature type="domain" description="HotDog ACOT-type" evidence="6">
    <location>
        <begin position="107"/>
        <end position="225"/>
    </location>
</feature>
<organism evidence="7 8">
    <name type="scientific">Penicillium oxalicum (strain 114-2 / CGMCC 5302)</name>
    <name type="common">Penicillium decumbens</name>
    <dbReference type="NCBI Taxonomy" id="933388"/>
    <lineage>
        <taxon>Eukaryota</taxon>
        <taxon>Fungi</taxon>
        <taxon>Dikarya</taxon>
        <taxon>Ascomycota</taxon>
        <taxon>Pezizomycotina</taxon>
        <taxon>Eurotiomycetes</taxon>
        <taxon>Eurotiomycetidae</taxon>
        <taxon>Eurotiales</taxon>
        <taxon>Aspergillaceae</taxon>
        <taxon>Penicillium</taxon>
    </lineage>
</organism>
<gene>
    <name evidence="7" type="ORF">PDE_03619</name>
</gene>
<dbReference type="eggNOG" id="KOG2763">
    <property type="taxonomic scope" value="Eukaryota"/>
</dbReference>
<keyword evidence="3" id="KW-0378">Hydrolase</keyword>
<feature type="domain" description="HotDog ACOT-type" evidence="6">
    <location>
        <begin position="325"/>
        <end position="448"/>
    </location>
</feature>
<dbReference type="PANTHER" id="PTHR12655:SF0">
    <property type="entry name" value="ACYL-COENZYME A THIOESTERASE 9, MITOCHONDRIAL"/>
    <property type="match status" value="1"/>
</dbReference>
<evidence type="ECO:0000256" key="5">
    <source>
        <dbReference type="SAM" id="MobiDB-lite"/>
    </source>
</evidence>
<dbReference type="PhylomeDB" id="S8ARM8"/>
<keyword evidence="4" id="KW-0809">Transit peptide</keyword>
<feature type="region of interest" description="Disordered" evidence="5">
    <location>
        <begin position="77"/>
        <end position="96"/>
    </location>
</feature>
<dbReference type="FunFam" id="3.10.129.10:FF:000032">
    <property type="entry name" value="Acyl-CoA thioester hydrolase"/>
    <property type="match status" value="1"/>
</dbReference>
<evidence type="ECO:0000313" key="7">
    <source>
        <dbReference type="EMBL" id="EPS28673.1"/>
    </source>
</evidence>
<evidence type="ECO:0000256" key="4">
    <source>
        <dbReference type="ARBA" id="ARBA00022946"/>
    </source>
</evidence>
<evidence type="ECO:0000256" key="2">
    <source>
        <dbReference type="ARBA" id="ARBA00022737"/>
    </source>
</evidence>
<accession>S8ARM8</accession>
<sequence>MNPSKLPSLAGRGFLAARSRSLTRASLPCPLAPATLLSRDTARDFRTTANQAVSRETWMPMRVKTPWIEALTQSRDAARNAEDGAQPTSSVKPDLTPKKMSDSYYSAILPLAQDKWLLDTYLNASGHIRLGSLVMDLDALAGIIAYRHTGEGVSTVTAAVDRITIEHPLMEICDLELSGQVTYATGRSSMEVSVQVCKARPEGQPAQPDDVLITCAFTMVSLDPATKKPVPVAALTVETEEEMALFKKGEENYLAKKALRKRSLLQKAPDAEESNLIHSMWAKEISYISQYLMLILLLENPLMLTACYADPQNPASRPANQIPMSDTVLKSAMIMQPQDRNRHNFMIFGGFLLKQTFELAFCCAAAFSHARPNFLALDPSTFENPVPVGSVLYLRATVSYTEAEEREEGHGKYTRVQVRVDSKVRDVEHGTKKSTGMFNYTFLVEKDIHVMPKTYGEFMLWTDARRRAHNSAAIVAHKTSALRSIQDSVTE</sequence>
<dbReference type="OrthoDB" id="331699at2759"/>
<dbReference type="GO" id="GO:0047617">
    <property type="term" value="F:fatty acyl-CoA hydrolase activity"/>
    <property type="evidence" value="ECO:0007669"/>
    <property type="project" value="TreeGrafter"/>
</dbReference>
<protein>
    <recommendedName>
        <fullName evidence="6">HotDog ACOT-type domain-containing protein</fullName>
    </recommendedName>
</protein>
<keyword evidence="2" id="KW-0677">Repeat</keyword>
<dbReference type="InterPro" id="IPR033120">
    <property type="entry name" value="HOTDOG_ACOT"/>
</dbReference>